<evidence type="ECO:0000313" key="3">
    <source>
        <dbReference type="Proteomes" id="UP000824175"/>
    </source>
</evidence>
<gene>
    <name evidence="2" type="ORF">IAD15_09795</name>
</gene>
<comment type="caution">
    <text evidence="2">The sequence shown here is derived from an EMBL/GenBank/DDBJ whole genome shotgun (WGS) entry which is preliminary data.</text>
</comment>
<dbReference type="PANTHER" id="PTHR30419:SF7">
    <property type="entry name" value="HTH-TYPE TRANSCRIPTIONAL REGULATOR TDCA"/>
    <property type="match status" value="1"/>
</dbReference>
<dbReference type="EMBL" id="DVMJ01000084">
    <property type="protein sequence ID" value="HIU14345.1"/>
    <property type="molecule type" value="Genomic_DNA"/>
</dbReference>
<evidence type="ECO:0000259" key="1">
    <source>
        <dbReference type="Pfam" id="PF03466"/>
    </source>
</evidence>
<dbReference type="SUPFAM" id="SSF53850">
    <property type="entry name" value="Periplasmic binding protein-like II"/>
    <property type="match status" value="1"/>
</dbReference>
<dbReference type="Pfam" id="PF03466">
    <property type="entry name" value="LysR_substrate"/>
    <property type="match status" value="1"/>
</dbReference>
<reference evidence="2" key="1">
    <citation type="submission" date="2020-10" db="EMBL/GenBank/DDBJ databases">
        <authorList>
            <person name="Gilroy R."/>
        </authorList>
    </citation>
    <scope>NUCLEOTIDE SEQUENCE</scope>
    <source>
        <strain evidence="2">CHK195-11698</strain>
    </source>
</reference>
<accession>A0A9D1HPD3</accession>
<dbReference type="CDD" id="cd05466">
    <property type="entry name" value="PBP2_LTTR_substrate"/>
    <property type="match status" value="1"/>
</dbReference>
<sequence>MLSLSDAFLLTDPLRQLSKSYPDLHPRLQVIPFQHIFRLLDDEDLDMTIGFKEPRSNHIKAHYQDLIQVPLTFVCPENHPLAPKKRISLDEIQQEKLVLIAPQHNNTALAQIQAQLMGGRAPSEFYFCDSAEAIAVLVRAGFGIAILPDLFVPEDDRLVKIPVDSLAPISFGIYYKSLQGNRLLRPFIEILKTFLRKYIKSYPLMKIAFFIN</sequence>
<name>A0A9D1HPD3_9FIRM</name>
<dbReference type="AlphaFoldDB" id="A0A9D1HPD3"/>
<dbReference type="InterPro" id="IPR050950">
    <property type="entry name" value="HTH-type_LysR_regulators"/>
</dbReference>
<protein>
    <submittedName>
        <fullName evidence="2">Substrate-binding domain-containing protein</fullName>
    </submittedName>
</protein>
<dbReference type="PANTHER" id="PTHR30419">
    <property type="entry name" value="HTH-TYPE TRANSCRIPTIONAL REGULATOR YBHD"/>
    <property type="match status" value="1"/>
</dbReference>
<dbReference type="Gene3D" id="3.40.190.10">
    <property type="entry name" value="Periplasmic binding protein-like II"/>
    <property type="match status" value="2"/>
</dbReference>
<dbReference type="GO" id="GO:0005829">
    <property type="term" value="C:cytosol"/>
    <property type="evidence" value="ECO:0007669"/>
    <property type="project" value="TreeGrafter"/>
</dbReference>
<reference evidence="2" key="2">
    <citation type="journal article" date="2021" name="PeerJ">
        <title>Extensive microbial diversity within the chicken gut microbiome revealed by metagenomics and culture.</title>
        <authorList>
            <person name="Gilroy R."/>
            <person name="Ravi A."/>
            <person name="Getino M."/>
            <person name="Pursley I."/>
            <person name="Horton D.L."/>
            <person name="Alikhan N.F."/>
            <person name="Baker D."/>
            <person name="Gharbi K."/>
            <person name="Hall N."/>
            <person name="Watson M."/>
            <person name="Adriaenssens E.M."/>
            <person name="Foster-Nyarko E."/>
            <person name="Jarju S."/>
            <person name="Secka A."/>
            <person name="Antonio M."/>
            <person name="Oren A."/>
            <person name="Chaudhuri R.R."/>
            <person name="La Ragione R."/>
            <person name="Hildebrand F."/>
            <person name="Pallen M.J."/>
        </authorList>
    </citation>
    <scope>NUCLEOTIDE SEQUENCE</scope>
    <source>
        <strain evidence="2">CHK195-11698</strain>
    </source>
</reference>
<dbReference type="Proteomes" id="UP000824175">
    <property type="component" value="Unassembled WGS sequence"/>
</dbReference>
<evidence type="ECO:0000313" key="2">
    <source>
        <dbReference type="EMBL" id="HIU14345.1"/>
    </source>
</evidence>
<proteinExistence type="predicted"/>
<dbReference type="InterPro" id="IPR005119">
    <property type="entry name" value="LysR_subst-bd"/>
</dbReference>
<organism evidence="2 3">
    <name type="scientific">Candidatus Fimiplasma intestinipullorum</name>
    <dbReference type="NCBI Taxonomy" id="2840825"/>
    <lineage>
        <taxon>Bacteria</taxon>
        <taxon>Bacillati</taxon>
        <taxon>Bacillota</taxon>
        <taxon>Clostridia</taxon>
        <taxon>Eubacteriales</taxon>
        <taxon>Candidatus Fimiplasma</taxon>
    </lineage>
</organism>
<feature type="domain" description="LysR substrate-binding" evidence="1">
    <location>
        <begin position="9"/>
        <end position="193"/>
    </location>
</feature>
<dbReference type="GO" id="GO:0006355">
    <property type="term" value="P:regulation of DNA-templated transcription"/>
    <property type="evidence" value="ECO:0007669"/>
    <property type="project" value="TreeGrafter"/>
</dbReference>